<keyword evidence="3" id="KW-1185">Reference proteome</keyword>
<dbReference type="PANTHER" id="PTHR37437">
    <property type="entry name" value="LIPOCALIN-RELATED PROTEIN-RELATED"/>
    <property type="match status" value="1"/>
</dbReference>
<feature type="non-terminal residue" evidence="2">
    <location>
        <position position="207"/>
    </location>
</feature>
<evidence type="ECO:0000313" key="3">
    <source>
        <dbReference type="Proteomes" id="UP001432027"/>
    </source>
</evidence>
<gene>
    <name evidence="2" type="ORF">PENTCL1PPCAC_13313</name>
</gene>
<name>A0AAV5TE80_9BILA</name>
<evidence type="ECO:0000256" key="1">
    <source>
        <dbReference type="SAM" id="SignalP"/>
    </source>
</evidence>
<accession>A0AAV5TE80</accession>
<comment type="caution">
    <text evidence="2">The sequence shown here is derived from an EMBL/GenBank/DDBJ whole genome shotgun (WGS) entry which is preliminary data.</text>
</comment>
<keyword evidence="1" id="KW-0732">Signal</keyword>
<sequence length="207" mass="23863">MALQWSQMMLFRVMTLSICVISCRSETRERVEKRESLPETASLVLTTPSIEGTGVIEEKVSSTPGPLFIQSQSLKYGLFGPNFGPFGTRSHPLAFDWCIGGHEHEYVLENGLDMRLIMGRWFEGLTSTTYHRILRKFGHKCMVYEFGRLNMADHTRSFDVIITYKRRTGNTVWVYGYMNSTEPRDAMLRFSSSWADTGEQFWIYKVG</sequence>
<dbReference type="Proteomes" id="UP001432027">
    <property type="component" value="Unassembled WGS sequence"/>
</dbReference>
<feature type="signal peptide" evidence="1">
    <location>
        <begin position="1"/>
        <end position="25"/>
    </location>
</feature>
<dbReference type="AlphaFoldDB" id="A0AAV5TE80"/>
<reference evidence="2" key="1">
    <citation type="submission" date="2023-10" db="EMBL/GenBank/DDBJ databases">
        <title>Genome assembly of Pristionchus species.</title>
        <authorList>
            <person name="Yoshida K."/>
            <person name="Sommer R.J."/>
        </authorList>
    </citation>
    <scope>NUCLEOTIDE SEQUENCE</scope>
    <source>
        <strain evidence="2">RS0144</strain>
    </source>
</reference>
<protein>
    <recommendedName>
        <fullName evidence="4">Peptidase</fullName>
    </recommendedName>
</protein>
<organism evidence="2 3">
    <name type="scientific">Pristionchus entomophagus</name>
    <dbReference type="NCBI Taxonomy" id="358040"/>
    <lineage>
        <taxon>Eukaryota</taxon>
        <taxon>Metazoa</taxon>
        <taxon>Ecdysozoa</taxon>
        <taxon>Nematoda</taxon>
        <taxon>Chromadorea</taxon>
        <taxon>Rhabditida</taxon>
        <taxon>Rhabditina</taxon>
        <taxon>Diplogasteromorpha</taxon>
        <taxon>Diplogasteroidea</taxon>
        <taxon>Neodiplogasteridae</taxon>
        <taxon>Pristionchus</taxon>
    </lineage>
</organism>
<evidence type="ECO:0008006" key="4">
    <source>
        <dbReference type="Google" id="ProtNLM"/>
    </source>
</evidence>
<dbReference type="PANTHER" id="PTHR37437:SF1">
    <property type="entry name" value="LIPOCALIN-RELATED PROTEIN"/>
    <property type="match status" value="1"/>
</dbReference>
<feature type="chain" id="PRO_5043528996" description="Peptidase" evidence="1">
    <location>
        <begin position="26"/>
        <end position="207"/>
    </location>
</feature>
<proteinExistence type="predicted"/>
<dbReference type="EMBL" id="BTSX01000003">
    <property type="protein sequence ID" value="GMS91138.1"/>
    <property type="molecule type" value="Genomic_DNA"/>
</dbReference>
<evidence type="ECO:0000313" key="2">
    <source>
        <dbReference type="EMBL" id="GMS91138.1"/>
    </source>
</evidence>